<evidence type="ECO:0000313" key="3">
    <source>
        <dbReference type="EMBL" id="PZR79662.1"/>
    </source>
</evidence>
<protein>
    <recommendedName>
        <fullName evidence="5">Photosynthesis system II assembly factor Ycf48/Hcf136-like domain-containing protein</fullName>
    </recommendedName>
</protein>
<accession>A0A2W5Z345</accession>
<comment type="caution">
    <text evidence="3">The sequence shown here is derived from an EMBL/GenBank/DDBJ whole genome shotgun (WGS) entry which is preliminary data.</text>
</comment>
<dbReference type="InterPro" id="IPR015943">
    <property type="entry name" value="WD40/YVTN_repeat-like_dom_sf"/>
</dbReference>
<dbReference type="AlphaFoldDB" id="A0A2W5Z345"/>
<dbReference type="InterPro" id="IPR052025">
    <property type="entry name" value="Xyloglucanase_GH74"/>
</dbReference>
<dbReference type="SUPFAM" id="SSF110296">
    <property type="entry name" value="Oligoxyloglucan reducing end-specific cellobiohydrolase"/>
    <property type="match status" value="2"/>
</dbReference>
<dbReference type="PANTHER" id="PTHR43739:SF5">
    <property type="entry name" value="EXO-ALPHA-SIALIDASE"/>
    <property type="match status" value="1"/>
</dbReference>
<feature type="chain" id="PRO_5016029706" description="Photosynthesis system II assembly factor Ycf48/Hcf136-like domain-containing protein" evidence="2">
    <location>
        <begin position="25"/>
        <end position="440"/>
    </location>
</feature>
<keyword evidence="1" id="KW-1133">Transmembrane helix</keyword>
<dbReference type="EMBL" id="QHBU01000196">
    <property type="protein sequence ID" value="PZR79662.1"/>
    <property type="molecule type" value="Genomic_DNA"/>
</dbReference>
<dbReference type="Gene3D" id="2.130.10.10">
    <property type="entry name" value="YVTN repeat-like/Quinoprotein amine dehydrogenase"/>
    <property type="match status" value="2"/>
</dbReference>
<proteinExistence type="predicted"/>
<feature type="transmembrane region" description="Helical" evidence="1">
    <location>
        <begin position="407"/>
        <end position="428"/>
    </location>
</feature>
<evidence type="ECO:0000313" key="4">
    <source>
        <dbReference type="Proteomes" id="UP000248724"/>
    </source>
</evidence>
<dbReference type="Proteomes" id="UP000248724">
    <property type="component" value="Unassembled WGS sequence"/>
</dbReference>
<evidence type="ECO:0008006" key="5">
    <source>
        <dbReference type="Google" id="ProtNLM"/>
    </source>
</evidence>
<dbReference type="PANTHER" id="PTHR43739">
    <property type="entry name" value="XYLOGLUCANASE (EUROFUNG)"/>
    <property type="match status" value="1"/>
</dbReference>
<name>A0A2W5Z345_9BACT</name>
<evidence type="ECO:0000256" key="2">
    <source>
        <dbReference type="SAM" id="SignalP"/>
    </source>
</evidence>
<organism evidence="3 4">
    <name type="scientific">Candidatus Aeolococcus gillhamiae</name>
    <dbReference type="NCBI Taxonomy" id="3127015"/>
    <lineage>
        <taxon>Bacteria</taxon>
        <taxon>Bacillati</taxon>
        <taxon>Candidatus Dormiibacterota</taxon>
        <taxon>Candidatus Dormibacteria</taxon>
        <taxon>Candidatus Aeolococcales</taxon>
        <taxon>Candidatus Aeolococcaceae</taxon>
        <taxon>Candidatus Aeolococcus</taxon>
    </lineage>
</organism>
<keyword evidence="1" id="KW-0812">Transmembrane</keyword>
<sequence length="440" mass="44167">MHMRTRRLPAALLLGALSASLIVASMGAIDGRAAWAKATTPPGLNAGRIWSLASSPKTAGLVVAGTDHGVYVTTDSGATWTAGGLPATLRVWAVGFDVRNPARLLAGTDGSGVFLSVDSGVSWTASSSGLSDKTVRALAFGTDGVAAGTNHGVALSPDGAVWHDGGLDGDSISSLAIAANTPSLVLVAATDRGDLSAGYLFRYGASGTTWQALQSGLPSAAVVTSVAAGPLSTSVTKRPLVVTTSKGTFRSGDGGATWTASTGVPESLILTTAVISPLDPSLVYAGADQGGSNGGDLLRSTDGGASFTAADAGLPTNTREVVALAVEQVTPPVVLAALDPAAGGRVYSETDTTAPAPPALVAEAPGQEIPATLATPVPTARPSATARAVAPTPEPSSGLGQFLGSAFHWPVPLVFEVLLVLAIAYLGVRWRQRYYVEGPP</sequence>
<keyword evidence="1" id="KW-0472">Membrane</keyword>
<dbReference type="GO" id="GO:0010411">
    <property type="term" value="P:xyloglucan metabolic process"/>
    <property type="evidence" value="ECO:0007669"/>
    <property type="project" value="TreeGrafter"/>
</dbReference>
<gene>
    <name evidence="3" type="ORF">DLM65_10345</name>
</gene>
<keyword evidence="2" id="KW-0732">Signal</keyword>
<feature type="signal peptide" evidence="2">
    <location>
        <begin position="1"/>
        <end position="24"/>
    </location>
</feature>
<reference evidence="3 4" key="1">
    <citation type="journal article" date="2017" name="Nature">
        <title>Atmospheric trace gases support primary production in Antarctic desert surface soil.</title>
        <authorList>
            <person name="Ji M."/>
            <person name="Greening C."/>
            <person name="Vanwonterghem I."/>
            <person name="Carere C.R."/>
            <person name="Bay S.K."/>
            <person name="Steen J.A."/>
            <person name="Montgomery K."/>
            <person name="Lines T."/>
            <person name="Beardall J."/>
            <person name="van Dorst J."/>
            <person name="Snape I."/>
            <person name="Stott M.B."/>
            <person name="Hugenholtz P."/>
            <person name="Ferrari B.C."/>
        </authorList>
    </citation>
    <scope>NUCLEOTIDE SEQUENCE [LARGE SCALE GENOMIC DNA]</scope>
    <source>
        <strain evidence="3">RRmetagenome_bin12</strain>
    </source>
</reference>
<evidence type="ECO:0000256" key="1">
    <source>
        <dbReference type="SAM" id="Phobius"/>
    </source>
</evidence>